<feature type="transmembrane region" description="Helical" evidence="1">
    <location>
        <begin position="6"/>
        <end position="33"/>
    </location>
</feature>
<keyword evidence="1" id="KW-0472">Membrane</keyword>
<reference evidence="2 3" key="1">
    <citation type="submission" date="2019-02" db="EMBL/GenBank/DDBJ databases">
        <title>Deep-cultivation of Planctomycetes and their phenomic and genomic characterization uncovers novel biology.</title>
        <authorList>
            <person name="Wiegand S."/>
            <person name="Jogler M."/>
            <person name="Boedeker C."/>
            <person name="Pinto D."/>
            <person name="Vollmers J."/>
            <person name="Rivas-Marin E."/>
            <person name="Kohn T."/>
            <person name="Peeters S.H."/>
            <person name="Heuer A."/>
            <person name="Rast P."/>
            <person name="Oberbeckmann S."/>
            <person name="Bunk B."/>
            <person name="Jeske O."/>
            <person name="Meyerdierks A."/>
            <person name="Storesund J.E."/>
            <person name="Kallscheuer N."/>
            <person name="Luecker S."/>
            <person name="Lage O.M."/>
            <person name="Pohl T."/>
            <person name="Merkel B.J."/>
            <person name="Hornburger P."/>
            <person name="Mueller R.-W."/>
            <person name="Bruemmer F."/>
            <person name="Labrenz M."/>
            <person name="Spormann A.M."/>
            <person name="Op den Camp H."/>
            <person name="Overmann J."/>
            <person name="Amann R."/>
            <person name="Jetten M.S.M."/>
            <person name="Mascher T."/>
            <person name="Medema M.H."/>
            <person name="Devos D.P."/>
            <person name="Kaster A.-K."/>
            <person name="Ovreas L."/>
            <person name="Rohde M."/>
            <person name="Galperin M.Y."/>
            <person name="Jogler C."/>
        </authorList>
    </citation>
    <scope>NUCLEOTIDE SEQUENCE [LARGE SCALE GENOMIC DNA]</scope>
    <source>
        <strain evidence="2 3">Pan265</strain>
    </source>
</reference>
<dbReference type="KEGG" id="mcad:Pan265_18010"/>
<proteinExistence type="predicted"/>
<organism evidence="2 3">
    <name type="scientific">Mucisphaera calidilacus</name>
    <dbReference type="NCBI Taxonomy" id="2527982"/>
    <lineage>
        <taxon>Bacteria</taxon>
        <taxon>Pseudomonadati</taxon>
        <taxon>Planctomycetota</taxon>
        <taxon>Phycisphaerae</taxon>
        <taxon>Phycisphaerales</taxon>
        <taxon>Phycisphaeraceae</taxon>
        <taxon>Mucisphaera</taxon>
    </lineage>
</organism>
<keyword evidence="1" id="KW-0812">Transmembrane</keyword>
<dbReference type="EMBL" id="CP036280">
    <property type="protein sequence ID" value="QDU71942.1"/>
    <property type="molecule type" value="Genomic_DNA"/>
</dbReference>
<feature type="transmembrane region" description="Helical" evidence="1">
    <location>
        <begin position="72"/>
        <end position="90"/>
    </location>
</feature>
<keyword evidence="3" id="KW-1185">Reference proteome</keyword>
<sequence length="299" mass="31512">MNPEAPQWILLGVLPPAIILGIITLVLALLLGLATPKRAAAAQLIALTAALLAGTLTILGLPEFPPRVEMDWLIIAIIPAAALIAVGVTLTPAKHAWWIARIPLYAAIPLLVVWGSPYLDPEARTGWDTSQRLLYLGIPAATLALLRFLTAFRRKRDKAWQRSLALGITAIAAAVTLLMFAAPGAGQTAMVLGGTLVATAVALFITPSHLMNPRVEDLALPVIAALLLGGLHFADVSPRIALTFAAALAAWSLLGLVPILNAIPIVRSIVRWAALAALLGWPVAEAAIAFAQASETYDY</sequence>
<evidence type="ECO:0000313" key="3">
    <source>
        <dbReference type="Proteomes" id="UP000320386"/>
    </source>
</evidence>
<gene>
    <name evidence="2" type="ORF">Pan265_18010</name>
</gene>
<dbReference type="RefSeq" id="WP_145446134.1">
    <property type="nucleotide sequence ID" value="NZ_CP036280.1"/>
</dbReference>
<feature type="transmembrane region" description="Helical" evidence="1">
    <location>
        <begin position="188"/>
        <end position="206"/>
    </location>
</feature>
<feature type="transmembrane region" description="Helical" evidence="1">
    <location>
        <begin position="134"/>
        <end position="152"/>
    </location>
</feature>
<keyword evidence="1" id="KW-1133">Transmembrane helix</keyword>
<protein>
    <submittedName>
        <fullName evidence="2">Uncharacterized protein</fullName>
    </submittedName>
</protein>
<evidence type="ECO:0000256" key="1">
    <source>
        <dbReference type="SAM" id="Phobius"/>
    </source>
</evidence>
<dbReference type="AlphaFoldDB" id="A0A518BY96"/>
<evidence type="ECO:0000313" key="2">
    <source>
        <dbReference type="EMBL" id="QDU71942.1"/>
    </source>
</evidence>
<feature type="transmembrane region" description="Helical" evidence="1">
    <location>
        <begin position="218"/>
        <end position="234"/>
    </location>
</feature>
<feature type="transmembrane region" description="Helical" evidence="1">
    <location>
        <begin position="240"/>
        <end position="260"/>
    </location>
</feature>
<feature type="transmembrane region" description="Helical" evidence="1">
    <location>
        <begin position="164"/>
        <end position="182"/>
    </location>
</feature>
<feature type="transmembrane region" description="Helical" evidence="1">
    <location>
        <begin position="102"/>
        <end position="119"/>
    </location>
</feature>
<name>A0A518BY96_9BACT</name>
<accession>A0A518BY96</accession>
<dbReference type="Proteomes" id="UP000320386">
    <property type="component" value="Chromosome"/>
</dbReference>
<feature type="transmembrane region" description="Helical" evidence="1">
    <location>
        <begin position="272"/>
        <end position="293"/>
    </location>
</feature>
<feature type="transmembrane region" description="Helical" evidence="1">
    <location>
        <begin position="40"/>
        <end position="60"/>
    </location>
</feature>